<dbReference type="AlphaFoldDB" id="Q7XHZ3"/>
<dbReference type="EMBL" id="AP004668">
    <property type="protein sequence ID" value="BAC79967.1"/>
    <property type="molecule type" value="Genomic_DNA"/>
</dbReference>
<accession>Q7XHZ3</accession>
<reference evidence="2" key="1">
    <citation type="journal article" date="2005" name="Nature">
        <title>The map-based sequence of the rice genome.</title>
        <authorList>
            <consortium name="International rice genome sequencing project (IRGSP)"/>
            <person name="Matsumoto T."/>
            <person name="Wu J."/>
            <person name="Kanamori H."/>
            <person name="Katayose Y."/>
            <person name="Fujisawa M."/>
            <person name="Namiki N."/>
            <person name="Mizuno H."/>
            <person name="Yamamoto K."/>
            <person name="Antonio B.A."/>
            <person name="Baba T."/>
            <person name="Sakata K."/>
            <person name="Nagamura Y."/>
            <person name="Aoki H."/>
            <person name="Arikawa K."/>
            <person name="Arita K."/>
            <person name="Bito T."/>
            <person name="Chiden Y."/>
            <person name="Fujitsuka N."/>
            <person name="Fukunaka R."/>
            <person name="Hamada M."/>
            <person name="Harada C."/>
            <person name="Hayashi A."/>
            <person name="Hijishita S."/>
            <person name="Honda M."/>
            <person name="Hosokawa S."/>
            <person name="Ichikawa Y."/>
            <person name="Idonuma A."/>
            <person name="Iijima M."/>
            <person name="Ikeda M."/>
            <person name="Ikeno M."/>
            <person name="Ito K."/>
            <person name="Ito S."/>
            <person name="Ito T."/>
            <person name="Ito Y."/>
            <person name="Ito Y."/>
            <person name="Iwabuchi A."/>
            <person name="Kamiya K."/>
            <person name="Karasawa W."/>
            <person name="Kurita K."/>
            <person name="Katagiri S."/>
            <person name="Kikuta A."/>
            <person name="Kobayashi H."/>
            <person name="Kobayashi N."/>
            <person name="Machita K."/>
            <person name="Maehara T."/>
            <person name="Masukawa M."/>
            <person name="Mizubayashi T."/>
            <person name="Mukai Y."/>
            <person name="Nagasaki H."/>
            <person name="Nagata Y."/>
            <person name="Naito S."/>
            <person name="Nakashima M."/>
            <person name="Nakama Y."/>
            <person name="Nakamichi Y."/>
            <person name="Nakamura M."/>
            <person name="Meguro A."/>
            <person name="Negishi M."/>
            <person name="Ohta I."/>
            <person name="Ohta T."/>
            <person name="Okamoto M."/>
            <person name="Ono N."/>
            <person name="Saji S."/>
            <person name="Sakaguchi M."/>
            <person name="Sakai K."/>
            <person name="Shibata M."/>
            <person name="Shimokawa T."/>
            <person name="Song J."/>
            <person name="Takazaki Y."/>
            <person name="Terasawa K."/>
            <person name="Tsugane M."/>
            <person name="Tsuji K."/>
            <person name="Ueda S."/>
            <person name="Waki K."/>
            <person name="Yamagata H."/>
            <person name="Yamamoto M."/>
            <person name="Yamamoto S."/>
            <person name="Yamane H."/>
            <person name="Yoshiki S."/>
            <person name="Yoshihara R."/>
            <person name="Yukawa K."/>
            <person name="Zhong H."/>
            <person name="Yano M."/>
            <person name="Yuan Q."/>
            <person name="Ouyang S."/>
            <person name="Liu J."/>
            <person name="Jones K.M."/>
            <person name="Gansberger K."/>
            <person name="Moffat K."/>
            <person name="Hill J."/>
            <person name="Bera J."/>
            <person name="Fadrosh D."/>
            <person name="Jin S."/>
            <person name="Johri S."/>
            <person name="Kim M."/>
            <person name="Overton L."/>
            <person name="Reardon M."/>
            <person name="Tsitrin T."/>
            <person name="Vuong H."/>
            <person name="Weaver B."/>
            <person name="Ciecko A."/>
            <person name="Tallon L."/>
            <person name="Jackson J."/>
            <person name="Pai G."/>
            <person name="Aken S.V."/>
            <person name="Utterback T."/>
            <person name="Reidmuller S."/>
            <person name="Feldblyum T."/>
            <person name="Hsiao J."/>
            <person name="Zismann V."/>
            <person name="Iobst S."/>
            <person name="de Vazeille A.R."/>
            <person name="Buell C.R."/>
            <person name="Ying K."/>
            <person name="Li Y."/>
            <person name="Lu T."/>
            <person name="Huang Y."/>
            <person name="Zhao Q."/>
            <person name="Feng Q."/>
            <person name="Zhang L."/>
            <person name="Zhu J."/>
            <person name="Weng Q."/>
            <person name="Mu J."/>
            <person name="Lu Y."/>
            <person name="Fan D."/>
            <person name="Liu Y."/>
            <person name="Guan J."/>
            <person name="Zhang Y."/>
            <person name="Yu S."/>
            <person name="Liu X."/>
            <person name="Zhang Y."/>
            <person name="Hong G."/>
            <person name="Han B."/>
            <person name="Choisne N."/>
            <person name="Demange N."/>
            <person name="Orjeda G."/>
            <person name="Samain S."/>
            <person name="Cattolico L."/>
            <person name="Pelletier E."/>
            <person name="Couloux A."/>
            <person name="Segurens B."/>
            <person name="Wincker P."/>
            <person name="D'Hont A."/>
            <person name="Scarpelli C."/>
            <person name="Weissenbach J."/>
            <person name="Salanoubat M."/>
            <person name="Quetier F."/>
            <person name="Yu Y."/>
            <person name="Kim H.R."/>
            <person name="Rambo T."/>
            <person name="Currie J."/>
            <person name="Collura K."/>
            <person name="Luo M."/>
            <person name="Yang T."/>
            <person name="Ammiraju J.S.S."/>
            <person name="Engler F."/>
            <person name="Soderlund C."/>
            <person name="Wing R.A."/>
            <person name="Palmer L.E."/>
            <person name="de la Bastide M."/>
            <person name="Spiegel L."/>
            <person name="Nascimento L."/>
            <person name="Zutavern T."/>
            <person name="O'Shaughnessy A."/>
            <person name="Dike S."/>
            <person name="Dedhia N."/>
            <person name="Preston R."/>
            <person name="Balija V."/>
            <person name="McCombie W.R."/>
            <person name="Chow T."/>
            <person name="Chen H."/>
            <person name="Chung M."/>
            <person name="Chen C."/>
            <person name="Shaw J."/>
            <person name="Wu H."/>
            <person name="Hsiao K."/>
            <person name="Chao Y."/>
            <person name="Chu M."/>
            <person name="Cheng C."/>
            <person name="Hour A."/>
            <person name="Lee P."/>
            <person name="Lin S."/>
            <person name="Lin Y."/>
            <person name="Liou J."/>
            <person name="Liu S."/>
            <person name="Hsing Y."/>
            <person name="Raghuvanshi S."/>
            <person name="Mohanty A."/>
            <person name="Bharti A.K."/>
            <person name="Gaur A."/>
            <person name="Gupta V."/>
            <person name="Kumar D."/>
            <person name="Ravi V."/>
            <person name="Vij S."/>
            <person name="Kapur A."/>
            <person name="Khurana P."/>
            <person name="Khurana P."/>
            <person name="Khurana J.P."/>
            <person name="Tyagi A.K."/>
            <person name="Gaikwad K."/>
            <person name="Singh A."/>
            <person name="Dalal V."/>
            <person name="Srivastava S."/>
            <person name="Dixit A."/>
            <person name="Pal A.K."/>
            <person name="Ghazi I.A."/>
            <person name="Yadav M."/>
            <person name="Pandit A."/>
            <person name="Bhargava A."/>
            <person name="Sureshbabu K."/>
            <person name="Batra K."/>
            <person name="Sharma T.R."/>
            <person name="Mohapatra T."/>
            <person name="Singh N.K."/>
            <person name="Messing J."/>
            <person name="Nelson A.B."/>
            <person name="Fuks G."/>
            <person name="Kavchok S."/>
            <person name="Keizer G."/>
            <person name="Linton E."/>
            <person name="Llaca V."/>
            <person name="Song R."/>
            <person name="Tanyolac B."/>
            <person name="Young S."/>
            <person name="Ho-Il K."/>
            <person name="Hahn J.H."/>
            <person name="Sangsakoo G."/>
            <person name="Vanavichit A."/>
            <person name="de Mattos Luiz.A.T."/>
            <person name="Zimmer P.D."/>
            <person name="Malone G."/>
            <person name="Dellagostin O."/>
            <person name="de Oliveira A.C."/>
            <person name="Bevan M."/>
            <person name="Bancroft I."/>
            <person name="Minx P."/>
            <person name="Cordum H."/>
            <person name="Wilson R."/>
            <person name="Cheng Z."/>
            <person name="Jin W."/>
            <person name="Jiang J."/>
            <person name="Leong S.A."/>
            <person name="Iwama H."/>
            <person name="Gojobori T."/>
            <person name="Itoh T."/>
            <person name="Niimura Y."/>
            <person name="Fujii Y."/>
            <person name="Habara T."/>
            <person name="Sakai H."/>
            <person name="Sato Y."/>
            <person name="Wilson G."/>
            <person name="Kumar K."/>
            <person name="McCouch S."/>
            <person name="Juretic N."/>
            <person name="Hoen D."/>
            <person name="Wright S."/>
            <person name="Bruskiewich R."/>
            <person name="Bureau T."/>
            <person name="Miyao A."/>
            <person name="Hirochika H."/>
            <person name="Nishikawa T."/>
            <person name="Kadowaki K."/>
            <person name="Sugiura M."/>
            <person name="Burr B."/>
            <person name="Sasaki T."/>
        </authorList>
    </citation>
    <scope>NUCLEOTIDE SEQUENCE [LARGE SCALE GENOMIC DNA]</scope>
    <source>
        <strain evidence="2">cv. Nipponbare</strain>
    </source>
</reference>
<reference evidence="2" key="2">
    <citation type="journal article" date="2008" name="Nucleic Acids Res.">
        <title>The rice annotation project database (RAP-DB): 2008 update.</title>
        <authorList>
            <consortium name="The rice annotation project (RAP)"/>
        </authorList>
    </citation>
    <scope>GENOME REANNOTATION</scope>
    <source>
        <strain evidence="2">cv. Nipponbare</strain>
    </source>
</reference>
<gene>
    <name evidence="1" type="primary">P0475E07.125</name>
</gene>
<evidence type="ECO:0000313" key="1">
    <source>
        <dbReference type="EMBL" id="BAC79967.1"/>
    </source>
</evidence>
<name>Q7XHZ3_ORYSJ</name>
<evidence type="ECO:0000313" key="2">
    <source>
        <dbReference type="Proteomes" id="UP000000763"/>
    </source>
</evidence>
<proteinExistence type="predicted"/>
<organism evidence="1 2">
    <name type="scientific">Oryza sativa subsp. japonica</name>
    <name type="common">Rice</name>
    <dbReference type="NCBI Taxonomy" id="39947"/>
    <lineage>
        <taxon>Eukaryota</taxon>
        <taxon>Viridiplantae</taxon>
        <taxon>Streptophyta</taxon>
        <taxon>Embryophyta</taxon>
        <taxon>Tracheophyta</taxon>
        <taxon>Spermatophyta</taxon>
        <taxon>Magnoliopsida</taxon>
        <taxon>Liliopsida</taxon>
        <taxon>Poales</taxon>
        <taxon>Poaceae</taxon>
        <taxon>BOP clade</taxon>
        <taxon>Oryzoideae</taxon>
        <taxon>Oryzeae</taxon>
        <taxon>Oryzinae</taxon>
        <taxon>Oryza</taxon>
        <taxon>Oryza sativa</taxon>
    </lineage>
</organism>
<sequence length="101" mass="11182">MLCINNVVLSSNSKSKTTRENHTCGWLPIPATLEGEKGGRKTWRKGATGLASGLSVQKAQYASKQVNNNEAQRRVVISDAIIARFFCRFSRTMRQTHASDV</sequence>
<protein>
    <submittedName>
        <fullName evidence="1">Uncharacterized protein</fullName>
    </submittedName>
</protein>
<dbReference type="Proteomes" id="UP000000763">
    <property type="component" value="Chromosome 7"/>
</dbReference>